<reference evidence="1 2" key="1">
    <citation type="submission" date="2021-01" db="EMBL/GenBank/DDBJ databases">
        <title>Entomomonas sp. F2A isolated from a house cricket (Acheta domesticus).</title>
        <authorList>
            <person name="Spergser J."/>
            <person name="Busse H.-J."/>
        </authorList>
    </citation>
    <scope>NUCLEOTIDE SEQUENCE [LARGE SCALE GENOMIC DNA]</scope>
    <source>
        <strain evidence="1 2">F2A</strain>
    </source>
</reference>
<dbReference type="Proteomes" id="UP000595278">
    <property type="component" value="Chromosome"/>
</dbReference>
<evidence type="ECO:0000313" key="2">
    <source>
        <dbReference type="Proteomes" id="UP000595278"/>
    </source>
</evidence>
<dbReference type="EMBL" id="CP067393">
    <property type="protein sequence ID" value="QQP86270.1"/>
    <property type="molecule type" value="Genomic_DNA"/>
</dbReference>
<protein>
    <submittedName>
        <fullName evidence="1">Uncharacterized protein</fullName>
    </submittedName>
</protein>
<dbReference type="AlphaFoldDB" id="A0A974RXK5"/>
<evidence type="ECO:0000313" key="1">
    <source>
        <dbReference type="EMBL" id="QQP86270.1"/>
    </source>
</evidence>
<organism evidence="1 2">
    <name type="scientific">Entomomonas asaccharolytica</name>
    <dbReference type="NCBI Taxonomy" id="2785331"/>
    <lineage>
        <taxon>Bacteria</taxon>
        <taxon>Pseudomonadati</taxon>
        <taxon>Pseudomonadota</taxon>
        <taxon>Gammaproteobacteria</taxon>
        <taxon>Pseudomonadales</taxon>
        <taxon>Pseudomonadaceae</taxon>
        <taxon>Entomomonas</taxon>
    </lineage>
</organism>
<sequence length="104" mass="11677">MDESMRDDVRQTLVNLYGYHVVKNWQINEAVANVLLEYIAEVGDCNNAMAWVPRPLAPGKKPLTELGKYAAGKLFKSTADSTPGCMNQAKNTYRRRFDDASSSY</sequence>
<dbReference type="RefSeq" id="WP_201094013.1">
    <property type="nucleotide sequence ID" value="NZ_CP067393.1"/>
</dbReference>
<dbReference type="KEGG" id="eaz:JHT90_03235"/>
<accession>A0A974RXK5</accession>
<name>A0A974RXK5_9GAMM</name>
<gene>
    <name evidence="1" type="ORF">JHT90_03235</name>
</gene>
<keyword evidence="2" id="KW-1185">Reference proteome</keyword>
<proteinExistence type="predicted"/>